<feature type="signal peptide" evidence="1">
    <location>
        <begin position="1"/>
        <end position="18"/>
    </location>
</feature>
<protein>
    <submittedName>
        <fullName evidence="2">Uncharacterized protein</fullName>
    </submittedName>
</protein>
<gene>
    <name evidence="2" type="ORF">CCUR1050_LOCUS23919</name>
</gene>
<evidence type="ECO:0000313" key="2">
    <source>
        <dbReference type="EMBL" id="CAD8646234.1"/>
    </source>
</evidence>
<accession>A0A7S0MMX9</accession>
<name>A0A7S0MMX9_9CRYP</name>
<reference evidence="2" key="1">
    <citation type="submission" date="2021-01" db="EMBL/GenBank/DDBJ databases">
        <authorList>
            <person name="Corre E."/>
            <person name="Pelletier E."/>
            <person name="Niang G."/>
            <person name="Scheremetjew M."/>
            <person name="Finn R."/>
            <person name="Kale V."/>
            <person name="Holt S."/>
            <person name="Cochrane G."/>
            <person name="Meng A."/>
            <person name="Brown T."/>
            <person name="Cohen L."/>
        </authorList>
    </citation>
    <scope>NUCLEOTIDE SEQUENCE</scope>
    <source>
        <strain evidence="2">CCAP979/52</strain>
    </source>
</reference>
<keyword evidence="1" id="KW-0732">Signal</keyword>
<evidence type="ECO:0000256" key="1">
    <source>
        <dbReference type="SAM" id="SignalP"/>
    </source>
</evidence>
<organism evidence="2">
    <name type="scientific">Cryptomonas curvata</name>
    <dbReference type="NCBI Taxonomy" id="233186"/>
    <lineage>
        <taxon>Eukaryota</taxon>
        <taxon>Cryptophyceae</taxon>
        <taxon>Cryptomonadales</taxon>
        <taxon>Cryptomonadaceae</taxon>
        <taxon>Cryptomonas</taxon>
    </lineage>
</organism>
<feature type="chain" id="PRO_5031192137" evidence="1">
    <location>
        <begin position="19"/>
        <end position="105"/>
    </location>
</feature>
<proteinExistence type="predicted"/>
<sequence length="105" mass="11643">MTVRSICNFAVFFTFVATSILRPDPQSNRVCWVKSCLSPRMFALLAYFASSSKEDHTNEDWPEYTGGFSVSYDPSDDGPGGSIWADEFKVNTKTTGTWSQKGVPA</sequence>
<dbReference type="AlphaFoldDB" id="A0A7S0MMX9"/>
<dbReference type="EMBL" id="HBEZ01043527">
    <property type="protein sequence ID" value="CAD8646234.1"/>
    <property type="molecule type" value="Transcribed_RNA"/>
</dbReference>